<sequence length="52" mass="5789">MNIYNINGSSVFRQQTGNIKTTVDFSALPGIYTILLTDEAGQIMLNQKIVKQ</sequence>
<dbReference type="AlphaFoldDB" id="A0A6I6JM30"/>
<dbReference type="Proteomes" id="UP000428260">
    <property type="component" value="Chromosome"/>
</dbReference>
<dbReference type="EMBL" id="CP046401">
    <property type="protein sequence ID" value="QGY42269.1"/>
    <property type="molecule type" value="Genomic_DNA"/>
</dbReference>
<evidence type="ECO:0000313" key="1">
    <source>
        <dbReference type="EMBL" id="QGY42269.1"/>
    </source>
</evidence>
<dbReference type="KEGG" id="mcos:GM418_00930"/>
<evidence type="ECO:0000313" key="2">
    <source>
        <dbReference type="Proteomes" id="UP000428260"/>
    </source>
</evidence>
<proteinExistence type="predicted"/>
<dbReference type="InterPro" id="IPR026444">
    <property type="entry name" value="Secre_tail"/>
</dbReference>
<dbReference type="NCBIfam" id="TIGR04183">
    <property type="entry name" value="Por_Secre_tail"/>
    <property type="match status" value="1"/>
</dbReference>
<name>A0A6I6JM30_9BACT</name>
<organism evidence="1 2">
    <name type="scientific">Maribellus comscasis</name>
    <dbReference type="NCBI Taxonomy" id="2681766"/>
    <lineage>
        <taxon>Bacteria</taxon>
        <taxon>Pseudomonadati</taxon>
        <taxon>Bacteroidota</taxon>
        <taxon>Bacteroidia</taxon>
        <taxon>Marinilabiliales</taxon>
        <taxon>Prolixibacteraceae</taxon>
        <taxon>Maribellus</taxon>
    </lineage>
</organism>
<dbReference type="RefSeq" id="WP_158862261.1">
    <property type="nucleotide sequence ID" value="NZ_CP046401.1"/>
</dbReference>
<gene>
    <name evidence="1" type="ORF">GM418_00930</name>
</gene>
<accession>A0A6I6JM30</accession>
<reference evidence="1 2" key="1">
    <citation type="submission" date="2019-11" db="EMBL/GenBank/DDBJ databases">
        <authorList>
            <person name="Zheng R.K."/>
            <person name="Sun C.M."/>
        </authorList>
    </citation>
    <scope>NUCLEOTIDE SEQUENCE [LARGE SCALE GENOMIC DNA]</scope>
    <source>
        <strain evidence="1 2">WC007</strain>
    </source>
</reference>
<keyword evidence="2" id="KW-1185">Reference proteome</keyword>
<protein>
    <submittedName>
        <fullName evidence="1">T9SS type A sorting domain-containing protein</fullName>
    </submittedName>
</protein>